<organism evidence="2 3">
    <name type="scientific">Dactylosporangium sucinum</name>
    <dbReference type="NCBI Taxonomy" id="1424081"/>
    <lineage>
        <taxon>Bacteria</taxon>
        <taxon>Bacillati</taxon>
        <taxon>Actinomycetota</taxon>
        <taxon>Actinomycetes</taxon>
        <taxon>Micromonosporales</taxon>
        <taxon>Micromonosporaceae</taxon>
        <taxon>Dactylosporangium</taxon>
    </lineage>
</organism>
<keyword evidence="1" id="KW-0472">Membrane</keyword>
<evidence type="ECO:0000313" key="3">
    <source>
        <dbReference type="Proteomes" id="UP000642070"/>
    </source>
</evidence>
<gene>
    <name evidence="2" type="ORF">GCM10007977_031030</name>
</gene>
<keyword evidence="1" id="KW-1133">Transmembrane helix</keyword>
<evidence type="ECO:0000256" key="1">
    <source>
        <dbReference type="SAM" id="Phobius"/>
    </source>
</evidence>
<reference evidence="2" key="1">
    <citation type="journal article" date="2014" name="Int. J. Syst. Evol. Microbiol.">
        <title>Complete genome sequence of Corynebacterium casei LMG S-19264T (=DSM 44701T), isolated from a smear-ripened cheese.</title>
        <authorList>
            <consortium name="US DOE Joint Genome Institute (JGI-PGF)"/>
            <person name="Walter F."/>
            <person name="Albersmeier A."/>
            <person name="Kalinowski J."/>
            <person name="Ruckert C."/>
        </authorList>
    </citation>
    <scope>NUCLEOTIDE SEQUENCE</scope>
    <source>
        <strain evidence="2">JCM 19831</strain>
    </source>
</reference>
<reference evidence="2" key="2">
    <citation type="submission" date="2020-09" db="EMBL/GenBank/DDBJ databases">
        <authorList>
            <person name="Sun Q."/>
            <person name="Ohkuma M."/>
        </authorList>
    </citation>
    <scope>NUCLEOTIDE SEQUENCE</scope>
    <source>
        <strain evidence="2">JCM 19831</strain>
    </source>
</reference>
<keyword evidence="3" id="KW-1185">Reference proteome</keyword>
<feature type="transmembrane region" description="Helical" evidence="1">
    <location>
        <begin position="34"/>
        <end position="58"/>
    </location>
</feature>
<dbReference type="AlphaFoldDB" id="A0A917TL60"/>
<keyword evidence="1" id="KW-0812">Transmembrane</keyword>
<evidence type="ECO:0000313" key="2">
    <source>
        <dbReference type="EMBL" id="GGM27586.1"/>
    </source>
</evidence>
<dbReference type="EMBL" id="BMPI01000013">
    <property type="protein sequence ID" value="GGM27586.1"/>
    <property type="molecule type" value="Genomic_DNA"/>
</dbReference>
<dbReference type="RefSeq" id="WP_190250527.1">
    <property type="nucleotide sequence ID" value="NZ_BMPI01000013.1"/>
</dbReference>
<name>A0A917TL60_9ACTN</name>
<protein>
    <submittedName>
        <fullName evidence="2">Uncharacterized protein</fullName>
    </submittedName>
</protein>
<accession>A0A917TL60</accession>
<dbReference type="Proteomes" id="UP000642070">
    <property type="component" value="Unassembled WGS sequence"/>
</dbReference>
<proteinExistence type="predicted"/>
<sequence>MSAVFAWLHAYLATVVDASTLELGGEVAKRRPRTSGSLIGGCCCAVVVIVAVVVAIIVMRRRRPRQ</sequence>
<comment type="caution">
    <text evidence="2">The sequence shown here is derived from an EMBL/GenBank/DDBJ whole genome shotgun (WGS) entry which is preliminary data.</text>
</comment>